<evidence type="ECO:0008006" key="3">
    <source>
        <dbReference type="Google" id="ProtNLM"/>
    </source>
</evidence>
<name>A0AA38TRI8_9ASTR</name>
<reference evidence="1" key="1">
    <citation type="submission" date="2023-03" db="EMBL/GenBank/DDBJ databases">
        <title>Chromosome-scale reference genome and RAD-based genetic map of yellow starthistle (Centaurea solstitialis) reveal putative structural variation and QTLs associated with invader traits.</title>
        <authorList>
            <person name="Reatini B."/>
            <person name="Cang F.A."/>
            <person name="Jiang Q."/>
            <person name="Mckibben M.T.W."/>
            <person name="Barker M.S."/>
            <person name="Rieseberg L.H."/>
            <person name="Dlugosch K.M."/>
        </authorList>
    </citation>
    <scope>NUCLEOTIDE SEQUENCE</scope>
    <source>
        <strain evidence="1">CAN-66</strain>
        <tissue evidence="1">Leaf</tissue>
    </source>
</reference>
<dbReference type="Proteomes" id="UP001172457">
    <property type="component" value="Chromosome 1"/>
</dbReference>
<proteinExistence type="predicted"/>
<organism evidence="1 2">
    <name type="scientific">Centaurea solstitialis</name>
    <name type="common">yellow star-thistle</name>
    <dbReference type="NCBI Taxonomy" id="347529"/>
    <lineage>
        <taxon>Eukaryota</taxon>
        <taxon>Viridiplantae</taxon>
        <taxon>Streptophyta</taxon>
        <taxon>Embryophyta</taxon>
        <taxon>Tracheophyta</taxon>
        <taxon>Spermatophyta</taxon>
        <taxon>Magnoliopsida</taxon>
        <taxon>eudicotyledons</taxon>
        <taxon>Gunneridae</taxon>
        <taxon>Pentapetalae</taxon>
        <taxon>asterids</taxon>
        <taxon>campanulids</taxon>
        <taxon>Asterales</taxon>
        <taxon>Asteraceae</taxon>
        <taxon>Carduoideae</taxon>
        <taxon>Cardueae</taxon>
        <taxon>Centaureinae</taxon>
        <taxon>Centaurea</taxon>
    </lineage>
</organism>
<gene>
    <name evidence="1" type="ORF">OSB04_001706</name>
</gene>
<comment type="caution">
    <text evidence="1">The sequence shown here is derived from an EMBL/GenBank/DDBJ whole genome shotgun (WGS) entry which is preliminary data.</text>
</comment>
<sequence length="238" mass="27262">MLARITNALGYFRFPRRGITWRIVSCEIGSGAEREARKGKEKSRMLLMIFLACCISERSRERDLRKITNPDSPIQCNDAKNTNDTRLSVEQTSHVSCSGTSLFNDNQNLDSLSLFESYEFDLTANTTAMETENNPEVIVIEGVEQANVDNNEESIPFTKRKRKLTFGVWVHFHVVTLIQMSVCNHCGVKIKKLKDGTITPFHRHVSDCQKRKHLIKVLPKLDASSIVQNWKFDNARMR</sequence>
<evidence type="ECO:0000313" key="1">
    <source>
        <dbReference type="EMBL" id="KAJ9565740.1"/>
    </source>
</evidence>
<keyword evidence="2" id="KW-1185">Reference proteome</keyword>
<accession>A0AA38TRI8</accession>
<protein>
    <recommendedName>
        <fullName evidence="3">BED-type domain-containing protein</fullName>
    </recommendedName>
</protein>
<dbReference type="EMBL" id="JARYMX010000001">
    <property type="protein sequence ID" value="KAJ9565740.1"/>
    <property type="molecule type" value="Genomic_DNA"/>
</dbReference>
<evidence type="ECO:0000313" key="2">
    <source>
        <dbReference type="Proteomes" id="UP001172457"/>
    </source>
</evidence>
<dbReference type="AlphaFoldDB" id="A0AA38TRI8"/>